<feature type="region of interest" description="Disordered" evidence="10">
    <location>
        <begin position="896"/>
        <end position="928"/>
    </location>
</feature>
<evidence type="ECO:0000256" key="6">
    <source>
        <dbReference type="ARBA" id="ARBA00022840"/>
    </source>
</evidence>
<feature type="compositionally biased region" description="Basic residues" evidence="10">
    <location>
        <begin position="303"/>
        <end position="315"/>
    </location>
</feature>
<dbReference type="Proteomes" id="UP001050691">
    <property type="component" value="Unassembled WGS sequence"/>
</dbReference>
<dbReference type="InterPro" id="IPR008271">
    <property type="entry name" value="Ser/Thr_kinase_AS"/>
</dbReference>
<dbReference type="GO" id="GO:0005829">
    <property type="term" value="C:cytosol"/>
    <property type="evidence" value="ECO:0007669"/>
    <property type="project" value="TreeGrafter"/>
</dbReference>
<feature type="domain" description="Post-SET" evidence="12">
    <location>
        <begin position="880"/>
        <end position="896"/>
    </location>
</feature>
<dbReference type="PANTHER" id="PTHR24343">
    <property type="entry name" value="SERINE/THREONINE KINASE"/>
    <property type="match status" value="1"/>
</dbReference>
<feature type="compositionally biased region" description="Polar residues" evidence="10">
    <location>
        <begin position="32"/>
        <end position="43"/>
    </location>
</feature>
<evidence type="ECO:0000256" key="10">
    <source>
        <dbReference type="SAM" id="MobiDB-lite"/>
    </source>
</evidence>
<feature type="compositionally biased region" description="Polar residues" evidence="10">
    <location>
        <begin position="1"/>
        <end position="17"/>
    </location>
</feature>
<dbReference type="InterPro" id="IPR003616">
    <property type="entry name" value="Post-SET_dom"/>
</dbReference>
<feature type="region of interest" description="Disordered" evidence="10">
    <location>
        <begin position="106"/>
        <end position="186"/>
    </location>
</feature>
<feature type="domain" description="Protein kinase" evidence="11">
    <location>
        <begin position="338"/>
        <end position="882"/>
    </location>
</feature>
<feature type="compositionally biased region" description="Polar residues" evidence="10">
    <location>
        <begin position="640"/>
        <end position="651"/>
    </location>
</feature>
<evidence type="ECO:0000256" key="5">
    <source>
        <dbReference type="ARBA" id="ARBA00022777"/>
    </source>
</evidence>
<dbReference type="FunFam" id="1.10.510.10:FF:000595">
    <property type="entry name" value="Protein kinase, putative (AFU_orthologue AFUA_5G11840)"/>
    <property type="match status" value="1"/>
</dbReference>
<feature type="compositionally biased region" description="Polar residues" evidence="10">
    <location>
        <begin position="591"/>
        <end position="600"/>
    </location>
</feature>
<feature type="region of interest" description="Disordered" evidence="10">
    <location>
        <begin position="669"/>
        <end position="688"/>
    </location>
</feature>
<comment type="catalytic activity">
    <reaction evidence="8">
        <text>L-seryl-[protein] + ATP = O-phospho-L-seryl-[protein] + ADP + H(+)</text>
        <dbReference type="Rhea" id="RHEA:17989"/>
        <dbReference type="Rhea" id="RHEA-COMP:9863"/>
        <dbReference type="Rhea" id="RHEA-COMP:11604"/>
        <dbReference type="ChEBI" id="CHEBI:15378"/>
        <dbReference type="ChEBI" id="CHEBI:29999"/>
        <dbReference type="ChEBI" id="CHEBI:30616"/>
        <dbReference type="ChEBI" id="CHEBI:83421"/>
        <dbReference type="ChEBI" id="CHEBI:456216"/>
        <dbReference type="EC" id="2.7.11.1"/>
    </reaction>
</comment>
<evidence type="ECO:0000313" key="13">
    <source>
        <dbReference type="EMBL" id="GJJ12055.1"/>
    </source>
</evidence>
<evidence type="ECO:0000256" key="8">
    <source>
        <dbReference type="ARBA" id="ARBA00048679"/>
    </source>
</evidence>
<sequence>MSAKAKTSNGVSRLNSSQTETQTTQLLRPQAQLETQPSSSLSSLGIPDGDDNDNDNDDDEGDMIGVHRAVVSAGIVGAGILPDQQPRSKSVDDRPLLVPFIAQHIDSSSNDDLSQDQRTQQQQQEQEQELQHLQLPHPSSSRFSFPRRRSTQPLNGGTPTDSSQQDHVNSPCPTPNATRHTKHSVSGTLHDLKRFLNHHIPHHHHQHSAPTSNSGSPHEDHTGTSRHHHHPPSVSDDKDSVHSNKDPAAQKSGPFSNFIHKHKDRPPSPTNTSSRRRTPSPPNPNAVVVNPVNQTSVTQPPAHHQHHQHSHHHISLPHPHGFASLSEATQAHLSKKYGKWGRVLGSGAGGTVRLIKASSKNGGHVFAVKEFRPKRSGETEKEYQKKVTAEFCVGSTLKHPNIIETIDIVCDHGHYYEVMEYAPYDLFSVVMSGKMTRPQIYCVFRQIVDGVDYLHGMGLAHRDLKLDNCVITENNVIKLIDFGTATVFHYPGKAQTLATGVVGSDPYLAPEVLSADAYDPRKTDVWSVGIIFLCMVLRRFPWTIADTKADHSFRSFVYANPDLCTKAVEKKQKKKQKKIVVKTDVNGVVEPQQQPERQAQSLSVRSQTQSTSSSDFSHHSRGSSSETSLTVPSSHEKGNATGNNTTDNSPTELVSQFHVRPSILVSSSASTTTLPARFERSSSPEQVEDLSVLKLGRPTEEVESLPVNLSSYHLDDMKTPTAVVQQQLGIEDKSLKSSINNISSGDSSPLTPTPNVTNMGGANSSQVNGSNASNPPVVPLLSSSSSAPPKSRNISDASQLGLNGNGNDGMPTPTKSSSSRNTNTNNVNGSGGGAGAGADSIFRLLPRESRSAIRRMMHVEPSGRCTLSDLLRGRGKGKMDGLRCLCGGEKCGGGLNTPPCGEVKDEDHDSGDGEEEEEDEEEENDEGDEWLKNIETCSAHAAAGKPLPHEHCKGIIEEKQGKRRK</sequence>
<feature type="compositionally biased region" description="Basic and acidic residues" evidence="10">
    <location>
        <begin position="235"/>
        <end position="245"/>
    </location>
</feature>
<feature type="compositionally biased region" description="Polar residues" evidence="10">
    <location>
        <begin position="749"/>
        <end position="771"/>
    </location>
</feature>
<feature type="region of interest" description="Disordered" evidence="10">
    <location>
        <begin position="941"/>
        <end position="965"/>
    </location>
</feature>
<keyword evidence="14" id="KW-1185">Reference proteome</keyword>
<feature type="region of interest" description="Disordered" evidence="10">
    <location>
        <begin position="1"/>
        <end position="62"/>
    </location>
</feature>
<dbReference type="GO" id="GO:0004674">
    <property type="term" value="F:protein serine/threonine kinase activity"/>
    <property type="evidence" value="ECO:0007669"/>
    <property type="project" value="UniProtKB-KW"/>
</dbReference>
<feature type="compositionally biased region" description="Low complexity" evidence="10">
    <location>
        <begin position="814"/>
        <end position="828"/>
    </location>
</feature>
<evidence type="ECO:0000256" key="9">
    <source>
        <dbReference type="PROSITE-ProRule" id="PRU10141"/>
    </source>
</evidence>
<keyword evidence="5" id="KW-0418">Kinase</keyword>
<dbReference type="InterPro" id="IPR011009">
    <property type="entry name" value="Kinase-like_dom_sf"/>
</dbReference>
<dbReference type="PROSITE" id="PS50868">
    <property type="entry name" value="POST_SET"/>
    <property type="match status" value="1"/>
</dbReference>
<dbReference type="InterPro" id="IPR017441">
    <property type="entry name" value="Protein_kinase_ATP_BS"/>
</dbReference>
<feature type="compositionally biased region" description="Low complexity" evidence="10">
    <location>
        <begin position="772"/>
        <end position="791"/>
    </location>
</feature>
<feature type="compositionally biased region" description="Acidic residues" evidence="10">
    <location>
        <begin position="48"/>
        <end position="62"/>
    </location>
</feature>
<keyword evidence="3" id="KW-0808">Transferase</keyword>
<organism evidence="13 14">
    <name type="scientific">Clathrus columnatus</name>
    <dbReference type="NCBI Taxonomy" id="1419009"/>
    <lineage>
        <taxon>Eukaryota</taxon>
        <taxon>Fungi</taxon>
        <taxon>Dikarya</taxon>
        <taxon>Basidiomycota</taxon>
        <taxon>Agaricomycotina</taxon>
        <taxon>Agaricomycetes</taxon>
        <taxon>Phallomycetidae</taxon>
        <taxon>Phallales</taxon>
        <taxon>Clathraceae</taxon>
        <taxon>Clathrus</taxon>
    </lineage>
</organism>
<feature type="compositionally biased region" description="Basic and acidic residues" evidence="10">
    <location>
        <begin position="902"/>
        <end position="911"/>
    </location>
</feature>
<feature type="compositionally biased region" description="Polar residues" evidence="10">
    <location>
        <begin position="792"/>
        <end position="802"/>
    </location>
</feature>
<keyword evidence="6 9" id="KW-0067">ATP-binding</keyword>
<keyword evidence="4 9" id="KW-0547">Nucleotide-binding</keyword>
<feature type="compositionally biased region" description="Low complexity" evidence="10">
    <location>
        <begin position="601"/>
        <end position="615"/>
    </location>
</feature>
<dbReference type="PROSITE" id="PS50011">
    <property type="entry name" value="PROTEIN_KINASE_DOM"/>
    <property type="match status" value="1"/>
</dbReference>
<gene>
    <name evidence="13" type="ORF">Clacol_006296</name>
</gene>
<evidence type="ECO:0000259" key="12">
    <source>
        <dbReference type="PROSITE" id="PS50868"/>
    </source>
</evidence>
<proteinExistence type="predicted"/>
<feature type="region of interest" description="Disordered" evidence="10">
    <location>
        <begin position="202"/>
        <end position="316"/>
    </location>
</feature>
<protein>
    <recommendedName>
        <fullName evidence="1">non-specific serine/threonine protein kinase</fullName>
        <ecNumber evidence="1">2.7.11.1</ecNumber>
    </recommendedName>
</protein>
<evidence type="ECO:0000256" key="7">
    <source>
        <dbReference type="ARBA" id="ARBA00047899"/>
    </source>
</evidence>
<evidence type="ECO:0000259" key="11">
    <source>
        <dbReference type="PROSITE" id="PS50011"/>
    </source>
</evidence>
<dbReference type="EC" id="2.7.11.1" evidence="1"/>
<feature type="compositionally biased region" description="Acidic residues" evidence="10">
    <location>
        <begin position="912"/>
        <end position="928"/>
    </location>
</feature>
<dbReference type="SMART" id="SM00220">
    <property type="entry name" value="S_TKc"/>
    <property type="match status" value="1"/>
</dbReference>
<feature type="compositionally biased region" description="Basic and acidic residues" evidence="10">
    <location>
        <begin position="947"/>
        <end position="965"/>
    </location>
</feature>
<evidence type="ECO:0000256" key="1">
    <source>
        <dbReference type="ARBA" id="ARBA00012513"/>
    </source>
</evidence>
<dbReference type="AlphaFoldDB" id="A0AAV5AJC2"/>
<feature type="region of interest" description="Disordered" evidence="10">
    <location>
        <begin position="588"/>
        <end position="651"/>
    </location>
</feature>
<feature type="compositionally biased region" description="Low complexity" evidence="10">
    <location>
        <begin position="622"/>
        <end position="633"/>
    </location>
</feature>
<dbReference type="PANTHER" id="PTHR24343:SF137">
    <property type="entry name" value="SERINE_THREONINE-PROTEIN KINASE HRK1"/>
    <property type="match status" value="1"/>
</dbReference>
<dbReference type="EMBL" id="BPWL01000007">
    <property type="protein sequence ID" value="GJJ12055.1"/>
    <property type="molecule type" value="Genomic_DNA"/>
</dbReference>
<evidence type="ECO:0000256" key="4">
    <source>
        <dbReference type="ARBA" id="ARBA00022741"/>
    </source>
</evidence>
<dbReference type="Pfam" id="PF00069">
    <property type="entry name" value="Pkinase"/>
    <property type="match status" value="1"/>
</dbReference>
<feature type="compositionally biased region" description="Polar residues" evidence="10">
    <location>
        <begin position="151"/>
        <end position="168"/>
    </location>
</feature>
<dbReference type="SUPFAM" id="SSF56112">
    <property type="entry name" value="Protein kinase-like (PK-like)"/>
    <property type="match status" value="1"/>
</dbReference>
<dbReference type="GO" id="GO:0005524">
    <property type="term" value="F:ATP binding"/>
    <property type="evidence" value="ECO:0007669"/>
    <property type="project" value="UniProtKB-UniRule"/>
</dbReference>
<dbReference type="PROSITE" id="PS00107">
    <property type="entry name" value="PROTEIN_KINASE_ATP"/>
    <property type="match status" value="1"/>
</dbReference>
<comment type="catalytic activity">
    <reaction evidence="7">
        <text>L-threonyl-[protein] + ATP = O-phospho-L-threonyl-[protein] + ADP + H(+)</text>
        <dbReference type="Rhea" id="RHEA:46608"/>
        <dbReference type="Rhea" id="RHEA-COMP:11060"/>
        <dbReference type="Rhea" id="RHEA-COMP:11605"/>
        <dbReference type="ChEBI" id="CHEBI:15378"/>
        <dbReference type="ChEBI" id="CHEBI:30013"/>
        <dbReference type="ChEBI" id="CHEBI:30616"/>
        <dbReference type="ChEBI" id="CHEBI:61977"/>
        <dbReference type="ChEBI" id="CHEBI:456216"/>
        <dbReference type="EC" id="2.7.11.1"/>
    </reaction>
</comment>
<name>A0AAV5AJC2_9AGAM</name>
<dbReference type="PROSITE" id="PS00108">
    <property type="entry name" value="PROTEIN_KINASE_ST"/>
    <property type="match status" value="1"/>
</dbReference>
<feature type="region of interest" description="Disordered" evidence="10">
    <location>
        <begin position="737"/>
        <end position="839"/>
    </location>
</feature>
<evidence type="ECO:0000256" key="2">
    <source>
        <dbReference type="ARBA" id="ARBA00022527"/>
    </source>
</evidence>
<dbReference type="Gene3D" id="1.10.510.10">
    <property type="entry name" value="Transferase(Phosphotransferase) domain 1"/>
    <property type="match status" value="1"/>
</dbReference>
<reference evidence="13" key="1">
    <citation type="submission" date="2021-10" db="EMBL/GenBank/DDBJ databases">
        <title>De novo Genome Assembly of Clathrus columnatus (Basidiomycota, Fungi) Using Illumina and Nanopore Sequence Data.</title>
        <authorList>
            <person name="Ogiso-Tanaka E."/>
            <person name="Itagaki H."/>
            <person name="Hosoya T."/>
            <person name="Hosaka K."/>
        </authorList>
    </citation>
    <scope>NUCLEOTIDE SEQUENCE</scope>
    <source>
        <strain evidence="13">MO-923</strain>
    </source>
</reference>
<dbReference type="InterPro" id="IPR000719">
    <property type="entry name" value="Prot_kinase_dom"/>
</dbReference>
<comment type="caution">
    <text evidence="13">The sequence shown here is derived from an EMBL/GenBank/DDBJ whole genome shotgun (WGS) entry which is preliminary data.</text>
</comment>
<evidence type="ECO:0000313" key="14">
    <source>
        <dbReference type="Proteomes" id="UP001050691"/>
    </source>
</evidence>
<feature type="binding site" evidence="9">
    <location>
        <position position="369"/>
    </location>
    <ligand>
        <name>ATP</name>
        <dbReference type="ChEBI" id="CHEBI:30616"/>
    </ligand>
</feature>
<accession>A0AAV5AJC2</accession>
<feature type="compositionally biased region" description="Low complexity" evidence="10">
    <location>
        <begin position="106"/>
        <end position="144"/>
    </location>
</feature>
<feature type="compositionally biased region" description="Low complexity" evidence="10">
    <location>
        <begin position="737"/>
        <end position="748"/>
    </location>
</feature>
<evidence type="ECO:0000256" key="3">
    <source>
        <dbReference type="ARBA" id="ARBA00022679"/>
    </source>
</evidence>
<keyword evidence="2" id="KW-0723">Serine/threonine-protein kinase</keyword>